<evidence type="ECO:0000313" key="11">
    <source>
        <dbReference type="Proteomes" id="UP000195719"/>
    </source>
</evidence>
<dbReference type="PANTHER" id="PTHR30588">
    <property type="entry name" value="BRANCHED-CHAIN AMINO ACID TRANSPORT SYSTEM 2 CARRIER PROTEIN"/>
    <property type="match status" value="1"/>
</dbReference>
<dbReference type="Proteomes" id="UP000195719">
    <property type="component" value="Unassembled WGS sequence"/>
</dbReference>
<evidence type="ECO:0000256" key="6">
    <source>
        <dbReference type="ARBA" id="ARBA00022970"/>
    </source>
</evidence>
<name>A0A1Y6ML57_9GAMM</name>
<feature type="transmembrane region" description="Helical" evidence="9">
    <location>
        <begin position="384"/>
        <end position="405"/>
    </location>
</feature>
<feature type="transmembrane region" description="Helical" evidence="9">
    <location>
        <begin position="242"/>
        <end position="264"/>
    </location>
</feature>
<feature type="transmembrane region" description="Helical" evidence="9">
    <location>
        <begin position="21"/>
        <end position="42"/>
    </location>
</feature>
<evidence type="ECO:0000256" key="1">
    <source>
        <dbReference type="ARBA" id="ARBA00004651"/>
    </source>
</evidence>
<dbReference type="GO" id="GO:0015188">
    <property type="term" value="F:L-isoleucine transmembrane transporter activity"/>
    <property type="evidence" value="ECO:0007669"/>
    <property type="project" value="TreeGrafter"/>
</dbReference>
<dbReference type="GO" id="GO:0015818">
    <property type="term" value="P:isoleucine transport"/>
    <property type="evidence" value="ECO:0007669"/>
    <property type="project" value="TreeGrafter"/>
</dbReference>
<dbReference type="InterPro" id="IPR004685">
    <property type="entry name" value="Brnchd-chn_aa_trnsp_Livcs"/>
</dbReference>
<keyword evidence="5 9" id="KW-0812">Transmembrane</keyword>
<feature type="transmembrane region" description="Helical" evidence="9">
    <location>
        <begin position="296"/>
        <end position="321"/>
    </location>
</feature>
<keyword evidence="4" id="KW-1003">Cell membrane</keyword>
<feature type="transmembrane region" description="Helical" evidence="9">
    <location>
        <begin position="132"/>
        <end position="153"/>
    </location>
</feature>
<keyword evidence="6 9" id="KW-0029">Amino-acid transport</keyword>
<proteinExistence type="inferred from homology"/>
<evidence type="ECO:0000256" key="3">
    <source>
        <dbReference type="ARBA" id="ARBA00022448"/>
    </source>
</evidence>
<evidence type="ECO:0000256" key="7">
    <source>
        <dbReference type="ARBA" id="ARBA00022989"/>
    </source>
</evidence>
<feature type="transmembrane region" description="Helical" evidence="9">
    <location>
        <begin position="333"/>
        <end position="352"/>
    </location>
</feature>
<feature type="transmembrane region" description="Helical" evidence="9">
    <location>
        <begin position="271"/>
        <end position="290"/>
    </location>
</feature>
<dbReference type="PANTHER" id="PTHR30588:SF0">
    <property type="entry name" value="BRANCHED-CHAIN AMINO ACID PERMEASE BRNQ"/>
    <property type="match status" value="1"/>
</dbReference>
<reference evidence="11" key="1">
    <citation type="submission" date="2017-06" db="EMBL/GenBank/DDBJ databases">
        <authorList>
            <person name="Rodrigo-Torres L."/>
            <person name="Arahal R.D."/>
            <person name="Lucena T."/>
        </authorList>
    </citation>
    <scope>NUCLEOTIDE SEQUENCE [LARGE SCALE GENOMIC DNA]</scope>
    <source>
        <strain evidence="11">CECT 9192</strain>
    </source>
</reference>
<feature type="transmembrane region" description="Helical" evidence="9">
    <location>
        <begin position="62"/>
        <end position="83"/>
    </location>
</feature>
<gene>
    <name evidence="10" type="primary">brnQ_3</name>
    <name evidence="10" type="ORF">PAND9192_03068</name>
</gene>
<dbReference type="GO" id="GO:0005886">
    <property type="term" value="C:plasma membrane"/>
    <property type="evidence" value="ECO:0007669"/>
    <property type="project" value="UniProtKB-SubCell"/>
</dbReference>
<keyword evidence="7 9" id="KW-1133">Transmembrane helix</keyword>
<evidence type="ECO:0000256" key="4">
    <source>
        <dbReference type="ARBA" id="ARBA00022475"/>
    </source>
</evidence>
<feature type="transmembrane region" description="Helical" evidence="9">
    <location>
        <begin position="417"/>
        <end position="438"/>
    </location>
</feature>
<accession>A0A1Y6ML57</accession>
<sequence length="452" mass="47980">MQTQYNPLASGRCSLKKTLKVTDIIALGFMTFAFFLGAGNIIFPPLAGQLAGENMLPAMSGFLVTAVGLPLIGIIAVAIAGGGWSGLTRDLPSKVATLMAVLIFIIIGPAFAAPRTGLVAYEMAVKPFITDASQTSLTIFSILFFAVALFFAWSRGKLIDMIGKFLTPALFVVLTILAIAVFMNPQGSIIAAQGEYVTQPFTKGFLEGYNTMDTFAALMFGMLIVDVIRSKGITDDKTTCTYLIYAGLIAAAGLAFVYVSLFYLGATSASIAAGVGNGGAILTTYVMALFGSAGQIILSSIVLLACLTTAIGLISACADYFSTLTPLSYKKWAVLLAIVCAVVANVGLNTLISLSIPVLFALYPVAIALVALTLVRKWLPNPRLAYRVVLLVSFIFSMIDVAKYLQFDVSMFSSLPLFNYGMGWVLPTLIALVITRFVGAKTNNNHSDTVVV</sequence>
<comment type="subcellular location">
    <subcellularLocation>
        <location evidence="9">Cell inner membrane</location>
        <topology evidence="9">Multi-pass membrane protein</topology>
    </subcellularLocation>
    <subcellularLocation>
        <location evidence="1">Cell membrane</location>
        <topology evidence="1">Multi-pass membrane protein</topology>
    </subcellularLocation>
</comment>
<keyword evidence="8 9" id="KW-0472">Membrane</keyword>
<evidence type="ECO:0000256" key="9">
    <source>
        <dbReference type="RuleBase" id="RU362122"/>
    </source>
</evidence>
<evidence type="ECO:0000256" key="5">
    <source>
        <dbReference type="ARBA" id="ARBA00022692"/>
    </source>
</evidence>
<dbReference type="EMBL" id="FYAJ01000007">
    <property type="protein sequence ID" value="SMY37337.1"/>
    <property type="molecule type" value="Genomic_DNA"/>
</dbReference>
<evidence type="ECO:0000256" key="2">
    <source>
        <dbReference type="ARBA" id="ARBA00008540"/>
    </source>
</evidence>
<organism evidence="10 11">
    <name type="scientific">Photobacterium andalusiense</name>
    <dbReference type="NCBI Taxonomy" id="2204296"/>
    <lineage>
        <taxon>Bacteria</taxon>
        <taxon>Pseudomonadati</taxon>
        <taxon>Pseudomonadota</taxon>
        <taxon>Gammaproteobacteria</taxon>
        <taxon>Vibrionales</taxon>
        <taxon>Vibrionaceae</taxon>
        <taxon>Photobacterium</taxon>
    </lineage>
</organism>
<dbReference type="GO" id="GO:0005304">
    <property type="term" value="F:L-valine transmembrane transporter activity"/>
    <property type="evidence" value="ECO:0007669"/>
    <property type="project" value="TreeGrafter"/>
</dbReference>
<evidence type="ECO:0000313" key="10">
    <source>
        <dbReference type="EMBL" id="SMY37337.1"/>
    </source>
</evidence>
<keyword evidence="3 9" id="KW-0813">Transport</keyword>
<dbReference type="NCBIfam" id="TIGR00796">
    <property type="entry name" value="livcs"/>
    <property type="match status" value="1"/>
</dbReference>
<feature type="transmembrane region" description="Helical" evidence="9">
    <location>
        <begin position="358"/>
        <end position="375"/>
    </location>
</feature>
<dbReference type="Pfam" id="PF05525">
    <property type="entry name" value="Branch_AA_trans"/>
    <property type="match status" value="1"/>
</dbReference>
<protein>
    <recommendedName>
        <fullName evidence="9">Branched-chain amino acid transport system carrier protein</fullName>
    </recommendedName>
</protein>
<dbReference type="GO" id="GO:0015190">
    <property type="term" value="F:L-leucine transmembrane transporter activity"/>
    <property type="evidence" value="ECO:0007669"/>
    <property type="project" value="TreeGrafter"/>
</dbReference>
<dbReference type="GO" id="GO:0015820">
    <property type="term" value="P:L-leucine transport"/>
    <property type="evidence" value="ECO:0007669"/>
    <property type="project" value="TreeGrafter"/>
</dbReference>
<comment type="function">
    <text evidence="9">Component of the transport system for branched-chain amino acids.</text>
</comment>
<comment type="similarity">
    <text evidence="2 9">Belongs to the branched chain amino acid transporter family.</text>
</comment>
<feature type="transmembrane region" description="Helical" evidence="9">
    <location>
        <begin position="165"/>
        <end position="183"/>
    </location>
</feature>
<evidence type="ECO:0000256" key="8">
    <source>
        <dbReference type="ARBA" id="ARBA00023136"/>
    </source>
</evidence>
<keyword evidence="11" id="KW-1185">Reference proteome</keyword>
<feature type="transmembrane region" description="Helical" evidence="9">
    <location>
        <begin position="95"/>
        <end position="112"/>
    </location>
</feature>
<dbReference type="AlphaFoldDB" id="A0A1Y6ML57"/>